<proteinExistence type="predicted"/>
<protein>
    <submittedName>
        <fullName evidence="2">Uncharacterized protein</fullName>
    </submittedName>
</protein>
<evidence type="ECO:0000256" key="1">
    <source>
        <dbReference type="SAM" id="MobiDB-lite"/>
    </source>
</evidence>
<gene>
    <name evidence="2" type="ORF">D9756_003891</name>
</gene>
<organism evidence="2 3">
    <name type="scientific">Leucocoprinus leucothites</name>
    <dbReference type="NCBI Taxonomy" id="201217"/>
    <lineage>
        <taxon>Eukaryota</taxon>
        <taxon>Fungi</taxon>
        <taxon>Dikarya</taxon>
        <taxon>Basidiomycota</taxon>
        <taxon>Agaricomycotina</taxon>
        <taxon>Agaricomycetes</taxon>
        <taxon>Agaricomycetidae</taxon>
        <taxon>Agaricales</taxon>
        <taxon>Agaricineae</taxon>
        <taxon>Agaricaceae</taxon>
        <taxon>Leucocoprinus</taxon>
    </lineage>
</organism>
<feature type="region of interest" description="Disordered" evidence="1">
    <location>
        <begin position="1"/>
        <end position="27"/>
    </location>
</feature>
<reference evidence="2 3" key="1">
    <citation type="journal article" date="2020" name="ISME J.">
        <title>Uncovering the hidden diversity of litter-decomposition mechanisms in mushroom-forming fungi.</title>
        <authorList>
            <person name="Floudas D."/>
            <person name="Bentzer J."/>
            <person name="Ahren D."/>
            <person name="Johansson T."/>
            <person name="Persson P."/>
            <person name="Tunlid A."/>
        </authorList>
    </citation>
    <scope>NUCLEOTIDE SEQUENCE [LARGE SCALE GENOMIC DNA]</scope>
    <source>
        <strain evidence="2 3">CBS 146.42</strain>
    </source>
</reference>
<sequence length="109" mass="12133">MSVTESDQDYDNAKVDSTEMFEPDVDGKPSFSLDAILQILEDDRDAYSHSISRMPPRPIDIMLAIETSTDLSALCDHLDLIFKAHDHDSDQQIIDAFLCLGVVHALAPK</sequence>
<keyword evidence="3" id="KW-1185">Reference proteome</keyword>
<dbReference type="Proteomes" id="UP000559027">
    <property type="component" value="Unassembled WGS sequence"/>
</dbReference>
<evidence type="ECO:0000313" key="3">
    <source>
        <dbReference type="Proteomes" id="UP000559027"/>
    </source>
</evidence>
<comment type="caution">
    <text evidence="2">The sequence shown here is derived from an EMBL/GenBank/DDBJ whole genome shotgun (WGS) entry which is preliminary data.</text>
</comment>
<feature type="compositionally biased region" description="Acidic residues" evidence="1">
    <location>
        <begin position="1"/>
        <end position="10"/>
    </location>
</feature>
<accession>A0A8H5D9A1</accession>
<name>A0A8H5D9A1_9AGAR</name>
<dbReference type="EMBL" id="JAACJO010000007">
    <property type="protein sequence ID" value="KAF5355956.1"/>
    <property type="molecule type" value="Genomic_DNA"/>
</dbReference>
<dbReference type="AlphaFoldDB" id="A0A8H5D9A1"/>
<evidence type="ECO:0000313" key="2">
    <source>
        <dbReference type="EMBL" id="KAF5355956.1"/>
    </source>
</evidence>